<feature type="compositionally biased region" description="Acidic residues" evidence="1">
    <location>
        <begin position="556"/>
        <end position="572"/>
    </location>
</feature>
<dbReference type="OrthoDB" id="308690at2759"/>
<dbReference type="GeneID" id="54282050"/>
<dbReference type="GO" id="GO:1990810">
    <property type="term" value="P:microtubule anchoring at mitotic spindle pole body"/>
    <property type="evidence" value="ECO:0007669"/>
    <property type="project" value="TreeGrafter"/>
</dbReference>
<sequence>MENLEVSQQFKASQYLPSPTAAHLACITGTRLQIRCVASNEVIRNIALPASLDVRNARLAWSPPSTSPRPDNPTSSSAAATPPRTRRRTAPRSNRILVAAEETTRVYDLRDQKWSATISNGSGGMGKNVHAVFGGTEDEVVIWSDFASKATVWCLRTGRTVEIKDPKFSGREGKGWGYRPCGAESSETGTVDVRRDGRVLAMLCRSAGQDVLLILDGVKYQVVKRVDLPTVDAVGLKWSLDGRWIAVWDSAASGFQLHVYTADGHLYKTVGREPSDRLSDWTVEGLGIKSVEWVPGNQWLAVGGWDRRVRILSTRTFAPVVFLDHTAQINVPSAAVYTEEVDARGNRRYSLTQQPVEPPKAVTEKNDTGAMKQGISLLAFNMDGTICATRDDATPTTIWIWDLRSLRPSMILIQHSPVKSLQWHPTDPSLLLIQTTQDTPTLYLWRAPSLQSSTFGASTSSSRTPMEPTIITLKDHITKCAGSVPARWDAKWLPTTPDKKTSIVLGHQQGCILLWPDGKDQILRFESVEGDDSDDSLYDILTGRTPIPPLHQSAREDDDMDDENGDSAENLEDTFRDKRLPVGSGGRGQEYEVEQKSIFYESGMDEMF</sequence>
<dbReference type="PANTHER" id="PTHR16220:SF0">
    <property type="entry name" value="WD REPEAT-CONTAINING PROTEIN WRAP73"/>
    <property type="match status" value="1"/>
</dbReference>
<dbReference type="RefSeq" id="XP_033379337.1">
    <property type="nucleotide sequence ID" value="XM_033524653.1"/>
</dbReference>
<dbReference type="Gene3D" id="2.130.10.10">
    <property type="entry name" value="YVTN repeat-like/Quinoprotein amine dehydrogenase"/>
    <property type="match status" value="2"/>
</dbReference>
<protein>
    <submittedName>
        <fullName evidence="2">TolB, C-terminal domain-containing protein</fullName>
    </submittedName>
</protein>
<dbReference type="EMBL" id="ML978075">
    <property type="protein sequence ID" value="KAF2010998.1"/>
    <property type="molecule type" value="Genomic_DNA"/>
</dbReference>
<feature type="region of interest" description="Disordered" evidence="1">
    <location>
        <begin position="540"/>
        <end position="590"/>
    </location>
</feature>
<name>A0A6A5XDC3_9PLEO</name>
<dbReference type="AlphaFoldDB" id="A0A6A5XDC3"/>
<evidence type="ECO:0000256" key="1">
    <source>
        <dbReference type="SAM" id="MobiDB-lite"/>
    </source>
</evidence>
<dbReference type="GO" id="GO:0005815">
    <property type="term" value="C:microtubule organizing center"/>
    <property type="evidence" value="ECO:0007669"/>
    <property type="project" value="TreeGrafter"/>
</dbReference>
<feature type="region of interest" description="Disordered" evidence="1">
    <location>
        <begin position="61"/>
        <end position="93"/>
    </location>
</feature>
<dbReference type="Pfam" id="PF00400">
    <property type="entry name" value="WD40"/>
    <property type="match status" value="1"/>
</dbReference>
<evidence type="ECO:0000313" key="3">
    <source>
        <dbReference type="Proteomes" id="UP000799778"/>
    </source>
</evidence>
<feature type="compositionally biased region" description="Low complexity" evidence="1">
    <location>
        <begin position="73"/>
        <end position="83"/>
    </location>
</feature>
<reference evidence="2" key="1">
    <citation type="journal article" date="2020" name="Stud. Mycol.">
        <title>101 Dothideomycetes genomes: a test case for predicting lifestyles and emergence of pathogens.</title>
        <authorList>
            <person name="Haridas S."/>
            <person name="Albert R."/>
            <person name="Binder M."/>
            <person name="Bloem J."/>
            <person name="Labutti K."/>
            <person name="Salamov A."/>
            <person name="Andreopoulos B."/>
            <person name="Baker S."/>
            <person name="Barry K."/>
            <person name="Bills G."/>
            <person name="Bluhm B."/>
            <person name="Cannon C."/>
            <person name="Castanera R."/>
            <person name="Culley D."/>
            <person name="Daum C."/>
            <person name="Ezra D."/>
            <person name="Gonzalez J."/>
            <person name="Henrissat B."/>
            <person name="Kuo A."/>
            <person name="Liang C."/>
            <person name="Lipzen A."/>
            <person name="Lutzoni F."/>
            <person name="Magnuson J."/>
            <person name="Mondo S."/>
            <person name="Nolan M."/>
            <person name="Ohm R."/>
            <person name="Pangilinan J."/>
            <person name="Park H.-J."/>
            <person name="Ramirez L."/>
            <person name="Alfaro M."/>
            <person name="Sun H."/>
            <person name="Tritt A."/>
            <person name="Yoshinaga Y."/>
            <person name="Zwiers L.-H."/>
            <person name="Turgeon B."/>
            <person name="Goodwin S."/>
            <person name="Spatafora J."/>
            <person name="Crous P."/>
            <person name="Grigoriev I."/>
        </authorList>
    </citation>
    <scope>NUCLEOTIDE SEQUENCE</scope>
    <source>
        <strain evidence="2">CBS 175.79</strain>
    </source>
</reference>
<accession>A0A6A5XDC3</accession>
<organism evidence="2 3">
    <name type="scientific">Aaosphaeria arxii CBS 175.79</name>
    <dbReference type="NCBI Taxonomy" id="1450172"/>
    <lineage>
        <taxon>Eukaryota</taxon>
        <taxon>Fungi</taxon>
        <taxon>Dikarya</taxon>
        <taxon>Ascomycota</taxon>
        <taxon>Pezizomycotina</taxon>
        <taxon>Dothideomycetes</taxon>
        <taxon>Pleosporomycetidae</taxon>
        <taxon>Pleosporales</taxon>
        <taxon>Pleosporales incertae sedis</taxon>
        <taxon>Aaosphaeria</taxon>
    </lineage>
</organism>
<dbReference type="GO" id="GO:1990811">
    <property type="term" value="C:MWP complex"/>
    <property type="evidence" value="ECO:0007669"/>
    <property type="project" value="TreeGrafter"/>
</dbReference>
<dbReference type="Proteomes" id="UP000799778">
    <property type="component" value="Unassembled WGS sequence"/>
</dbReference>
<dbReference type="InterPro" id="IPR015943">
    <property type="entry name" value="WD40/YVTN_repeat-like_dom_sf"/>
</dbReference>
<dbReference type="InterPro" id="IPR001680">
    <property type="entry name" value="WD40_rpt"/>
</dbReference>
<dbReference type="InterPro" id="IPR052778">
    <property type="entry name" value="Centrosome-WD_assoc"/>
</dbReference>
<keyword evidence="3" id="KW-1185">Reference proteome</keyword>
<proteinExistence type="predicted"/>
<evidence type="ECO:0000313" key="2">
    <source>
        <dbReference type="EMBL" id="KAF2010998.1"/>
    </source>
</evidence>
<dbReference type="SUPFAM" id="SSF69322">
    <property type="entry name" value="Tricorn protease domain 2"/>
    <property type="match status" value="1"/>
</dbReference>
<dbReference type="PANTHER" id="PTHR16220">
    <property type="entry name" value="WD REPEAT PROTEIN 8-RELATED"/>
    <property type="match status" value="1"/>
</dbReference>
<gene>
    <name evidence="2" type="ORF">BU24DRAFT_377790</name>
</gene>